<evidence type="ECO:0000256" key="11">
    <source>
        <dbReference type="ARBA" id="ARBA00023141"/>
    </source>
</evidence>
<dbReference type="SUPFAM" id="SSF56322">
    <property type="entry name" value="ADC synthase"/>
    <property type="match status" value="1"/>
</dbReference>
<evidence type="ECO:0000256" key="8">
    <source>
        <dbReference type="ARBA" id="ARBA00022723"/>
    </source>
</evidence>
<sequence length="553" mass="63067">MITFRPKEGLECFFYSSLSIKSSIMVFHLIWVATRNVKHFVPGFRDEVLFFINSRGGRIMIYPSLQQFQELSNSYRMIPVSMEIEGDTETPITLFKKLCQRGNCYLLESVEGGEKRGRYSYIGRNPLITIKGYDNRALIQQGGHSYTEKGDVLEITKKIMKTFEAPYMEKLPNFTGGAVGYIAYDVIRKYERLPHINEDDLQVPDIHLLITQEVIVYDHVTQKVIIIVNTLAEKEGKGGYETALEKLKSIQKEIYKNTYRLYKEEIVNLSPIKYLSNETKESFMEKVVKAKEYIRNGDVFQVVLSQRLQVDTDLSPFQIYRNLRSISPSPYLFYIDFGEYQVAGSSPELLIKVQGDRLETCPIAGTRARGKTVEEDEKLAKELIQDEKELAEHLMLVDLARNDIGKIAEFGSVEVSQYMEICKYSHVMHIVSNVIGEMKKRFDMYDALISCLPAGTLSGAPKVRAMEIIDELENKKRSIYGGAAGYFGFNGNMDMCITIRSILFKDQKAYLQAGAGIVADSNPEEEYKETLRKLKGLMETIEISKEVAKEGVS</sequence>
<evidence type="ECO:0000313" key="19">
    <source>
        <dbReference type="EMBL" id="SNS81612.1"/>
    </source>
</evidence>
<evidence type="ECO:0000259" key="18">
    <source>
        <dbReference type="Pfam" id="PF04715"/>
    </source>
</evidence>
<evidence type="ECO:0000256" key="9">
    <source>
        <dbReference type="ARBA" id="ARBA00022822"/>
    </source>
</evidence>
<feature type="transmembrane region" description="Helical" evidence="16">
    <location>
        <begin position="12"/>
        <end position="33"/>
    </location>
</feature>
<dbReference type="GO" id="GO:0004049">
    <property type="term" value="F:anthranilate synthase activity"/>
    <property type="evidence" value="ECO:0007669"/>
    <property type="project" value="UniProtKB-EC"/>
</dbReference>
<reference evidence="19 20" key="1">
    <citation type="submission" date="2017-06" db="EMBL/GenBank/DDBJ databases">
        <authorList>
            <person name="Kim H.J."/>
            <person name="Triplett B.A."/>
        </authorList>
    </citation>
    <scope>NUCLEOTIDE SEQUENCE [LARGE SCALE GENOMIC DNA]</scope>
    <source>
        <strain evidence="19 20">SCA</strain>
    </source>
</reference>
<keyword evidence="10 15" id="KW-0460">Magnesium</keyword>
<evidence type="ECO:0000256" key="7">
    <source>
        <dbReference type="ARBA" id="ARBA00022605"/>
    </source>
</evidence>
<evidence type="ECO:0000256" key="14">
    <source>
        <dbReference type="ARBA" id="ARBA00047683"/>
    </source>
</evidence>
<evidence type="ECO:0000259" key="17">
    <source>
        <dbReference type="Pfam" id="PF00425"/>
    </source>
</evidence>
<dbReference type="InterPro" id="IPR006805">
    <property type="entry name" value="Anth_synth_I_N"/>
</dbReference>
<dbReference type="GO" id="GO:0000162">
    <property type="term" value="P:L-tryptophan biosynthetic process"/>
    <property type="evidence" value="ECO:0007669"/>
    <property type="project" value="UniProtKB-UniPathway"/>
</dbReference>
<evidence type="ECO:0000256" key="3">
    <source>
        <dbReference type="ARBA" id="ARBA00009562"/>
    </source>
</evidence>
<dbReference type="EC" id="4.1.3.27" evidence="5 15"/>
<dbReference type="InterPro" id="IPR015890">
    <property type="entry name" value="Chorismate_C"/>
</dbReference>
<keyword evidence="12 15" id="KW-0456">Lyase</keyword>
<keyword evidence="11 15" id="KW-0057">Aromatic amino acid biosynthesis</keyword>
<keyword evidence="20" id="KW-1185">Reference proteome</keyword>
<dbReference type="InterPro" id="IPR005801">
    <property type="entry name" value="ADC_synthase"/>
</dbReference>
<comment type="pathway">
    <text evidence="2 15">Amino-acid biosynthesis; L-tryptophan biosynthesis; L-tryptophan from chorismate: step 1/5.</text>
</comment>
<dbReference type="Proteomes" id="UP000198304">
    <property type="component" value="Unassembled WGS sequence"/>
</dbReference>
<dbReference type="UniPathway" id="UPA00035">
    <property type="reaction ID" value="UER00040"/>
</dbReference>
<dbReference type="EMBL" id="FZOJ01000022">
    <property type="protein sequence ID" value="SNS81612.1"/>
    <property type="molecule type" value="Genomic_DNA"/>
</dbReference>
<comment type="similarity">
    <text evidence="3 15">Belongs to the anthranilate synthase component I family.</text>
</comment>
<dbReference type="GO" id="GO:0046872">
    <property type="term" value="F:metal ion binding"/>
    <property type="evidence" value="ECO:0007669"/>
    <property type="project" value="UniProtKB-KW"/>
</dbReference>
<evidence type="ECO:0000256" key="12">
    <source>
        <dbReference type="ARBA" id="ARBA00023239"/>
    </source>
</evidence>
<evidence type="ECO:0000256" key="6">
    <source>
        <dbReference type="ARBA" id="ARBA00020653"/>
    </source>
</evidence>
<accession>A0A239HJX2</accession>
<dbReference type="InterPro" id="IPR005256">
    <property type="entry name" value="Anth_synth_I_PabB"/>
</dbReference>
<keyword evidence="16" id="KW-1133">Transmembrane helix</keyword>
<evidence type="ECO:0000256" key="2">
    <source>
        <dbReference type="ARBA" id="ARBA00004873"/>
    </source>
</evidence>
<feature type="domain" description="Chorismate-utilising enzyme C-terminal" evidence="17">
    <location>
        <begin position="280"/>
        <end position="533"/>
    </location>
</feature>
<dbReference type="InterPro" id="IPR019999">
    <property type="entry name" value="Anth_synth_I-like"/>
</dbReference>
<comment type="subunit">
    <text evidence="4 15">Heterotetramer consisting of two non-identical subunits: a beta subunit (TrpG) and a large alpha subunit (TrpE).</text>
</comment>
<protein>
    <recommendedName>
        <fullName evidence="6 15">Anthranilate synthase component 1</fullName>
        <ecNumber evidence="5 15">4.1.3.27</ecNumber>
    </recommendedName>
</protein>
<feature type="domain" description="Anthranilate synthase component I N-terminal" evidence="18">
    <location>
        <begin position="87"/>
        <end position="225"/>
    </location>
</feature>
<keyword evidence="16" id="KW-0812">Transmembrane</keyword>
<comment type="function">
    <text evidence="13 15">Part of a heterotetrameric complex that catalyzes the two-step biosynthesis of anthranilate, an intermediate in the biosynthesis of L-tryptophan. In the first step, the glutamine-binding beta subunit (TrpG) of anthranilate synthase (AS) provides the glutamine amidotransferase activity which generates ammonia as a substrate that, along with chorismate, is used in the second step, catalyzed by the large alpha subunit of AS (TrpE) to produce anthranilate. In the absence of TrpG, TrpE can synthesize anthranilate directly from chorismate and high concentrations of ammonia.</text>
</comment>
<dbReference type="PANTHER" id="PTHR11236:SF48">
    <property type="entry name" value="ISOCHORISMATE SYNTHASE MENF"/>
    <property type="match status" value="1"/>
</dbReference>
<evidence type="ECO:0000256" key="4">
    <source>
        <dbReference type="ARBA" id="ARBA00011575"/>
    </source>
</evidence>
<dbReference type="PRINTS" id="PR00095">
    <property type="entry name" value="ANTSNTHASEI"/>
</dbReference>
<comment type="catalytic activity">
    <reaction evidence="14 15">
        <text>chorismate + L-glutamine = anthranilate + pyruvate + L-glutamate + H(+)</text>
        <dbReference type="Rhea" id="RHEA:21732"/>
        <dbReference type="ChEBI" id="CHEBI:15361"/>
        <dbReference type="ChEBI" id="CHEBI:15378"/>
        <dbReference type="ChEBI" id="CHEBI:16567"/>
        <dbReference type="ChEBI" id="CHEBI:29748"/>
        <dbReference type="ChEBI" id="CHEBI:29985"/>
        <dbReference type="ChEBI" id="CHEBI:58359"/>
        <dbReference type="EC" id="4.1.3.27"/>
    </reaction>
</comment>
<dbReference type="Pfam" id="PF00425">
    <property type="entry name" value="Chorismate_bind"/>
    <property type="match status" value="1"/>
</dbReference>
<gene>
    <name evidence="15" type="primary">trpE</name>
    <name evidence="19" type="ORF">SAMN05446037_102241</name>
</gene>
<evidence type="ECO:0000313" key="20">
    <source>
        <dbReference type="Proteomes" id="UP000198304"/>
    </source>
</evidence>
<evidence type="ECO:0000256" key="10">
    <source>
        <dbReference type="ARBA" id="ARBA00022842"/>
    </source>
</evidence>
<evidence type="ECO:0000256" key="1">
    <source>
        <dbReference type="ARBA" id="ARBA00001946"/>
    </source>
</evidence>
<organism evidence="19 20">
    <name type="scientific">Anaerovirgula multivorans</name>
    <dbReference type="NCBI Taxonomy" id="312168"/>
    <lineage>
        <taxon>Bacteria</taxon>
        <taxon>Bacillati</taxon>
        <taxon>Bacillota</taxon>
        <taxon>Clostridia</taxon>
        <taxon>Peptostreptococcales</taxon>
        <taxon>Natronincolaceae</taxon>
        <taxon>Anaerovirgula</taxon>
    </lineage>
</organism>
<evidence type="ECO:0000256" key="13">
    <source>
        <dbReference type="ARBA" id="ARBA00025634"/>
    </source>
</evidence>
<name>A0A239HJX2_9FIRM</name>
<evidence type="ECO:0000256" key="5">
    <source>
        <dbReference type="ARBA" id="ARBA00012266"/>
    </source>
</evidence>
<evidence type="ECO:0000256" key="15">
    <source>
        <dbReference type="RuleBase" id="RU364045"/>
    </source>
</evidence>
<dbReference type="AlphaFoldDB" id="A0A239HJX2"/>
<keyword evidence="16" id="KW-0472">Membrane</keyword>
<comment type="cofactor">
    <cofactor evidence="1 15">
        <name>Mg(2+)</name>
        <dbReference type="ChEBI" id="CHEBI:18420"/>
    </cofactor>
</comment>
<keyword evidence="8 15" id="KW-0479">Metal-binding</keyword>
<keyword evidence="9 15" id="KW-0822">Tryptophan biosynthesis</keyword>
<dbReference type="NCBIfam" id="TIGR00564">
    <property type="entry name" value="trpE_most"/>
    <property type="match status" value="1"/>
</dbReference>
<dbReference type="PANTHER" id="PTHR11236">
    <property type="entry name" value="AMINOBENZOATE/ANTHRANILATE SYNTHASE"/>
    <property type="match status" value="1"/>
</dbReference>
<dbReference type="Pfam" id="PF04715">
    <property type="entry name" value="Anth_synt_I_N"/>
    <property type="match status" value="1"/>
</dbReference>
<proteinExistence type="inferred from homology"/>
<keyword evidence="7 15" id="KW-0028">Amino-acid biosynthesis</keyword>
<dbReference type="Gene3D" id="3.60.120.10">
    <property type="entry name" value="Anthranilate synthase"/>
    <property type="match status" value="1"/>
</dbReference>
<evidence type="ECO:0000256" key="16">
    <source>
        <dbReference type="SAM" id="Phobius"/>
    </source>
</evidence>